<evidence type="ECO:0000256" key="1">
    <source>
        <dbReference type="SAM" id="Phobius"/>
    </source>
</evidence>
<dbReference type="OrthoDB" id="5455013at2"/>
<name>E1JZT1_SOLFR</name>
<keyword evidence="1" id="KW-0812">Transmembrane</keyword>
<feature type="transmembrane region" description="Helical" evidence="1">
    <location>
        <begin position="141"/>
        <end position="159"/>
    </location>
</feature>
<sequence length="310" mass="32931">MDWDFFAFFMPGERRPAPAARDAGILAARSLAGEYLSRARARLDGLAALLETDDRRDAALVAALLAEDLDAAGDVLAQDAVMRLAEVRAMLGPLPPAADLAAFAAKARARLAALEKALANRIAGPWRTDADRFTARAARRVRLALVVLVLVVAGAIVFGDAVAKKRRAFVAAVTLERQRAEATAALAGLADMAARAKAAAGKPLWEITGRNCSRCGCQGRDLRIVPDGDKCVRQWREALARIGHAAGASDKELARYARDPWGAPYLLNENEGESPDFPCLPDTFATAGQKGFAGDGDDIEAAVPNAFCPK</sequence>
<dbReference type="STRING" id="596151.DesfrDRAFT_3131"/>
<gene>
    <name evidence="2" type="ORF">DesfrDRAFT_3131</name>
</gene>
<dbReference type="EMBL" id="AECZ01000025">
    <property type="protein sequence ID" value="EFL50111.1"/>
    <property type="molecule type" value="Genomic_DNA"/>
</dbReference>
<dbReference type="AlphaFoldDB" id="E1JZT1"/>
<dbReference type="Proteomes" id="UP000006250">
    <property type="component" value="Unassembled WGS sequence"/>
</dbReference>
<organism evidence="2 3">
    <name type="scientific">Solidesulfovibrio fructosivorans JJ]</name>
    <dbReference type="NCBI Taxonomy" id="596151"/>
    <lineage>
        <taxon>Bacteria</taxon>
        <taxon>Pseudomonadati</taxon>
        <taxon>Thermodesulfobacteriota</taxon>
        <taxon>Desulfovibrionia</taxon>
        <taxon>Desulfovibrionales</taxon>
        <taxon>Desulfovibrionaceae</taxon>
        <taxon>Solidesulfovibrio</taxon>
    </lineage>
</organism>
<keyword evidence="1" id="KW-1133">Transmembrane helix</keyword>
<comment type="caution">
    <text evidence="2">The sequence shown here is derived from an EMBL/GenBank/DDBJ whole genome shotgun (WGS) entry which is preliminary data.</text>
</comment>
<proteinExistence type="predicted"/>
<keyword evidence="1" id="KW-0472">Membrane</keyword>
<keyword evidence="3" id="KW-1185">Reference proteome</keyword>
<dbReference type="RefSeq" id="WP_005995447.1">
    <property type="nucleotide sequence ID" value="NZ_AECZ01000025.1"/>
</dbReference>
<evidence type="ECO:0000313" key="2">
    <source>
        <dbReference type="EMBL" id="EFL50111.1"/>
    </source>
</evidence>
<protein>
    <submittedName>
        <fullName evidence="2">Uncharacterized protein</fullName>
    </submittedName>
</protein>
<accession>E1JZT1</accession>
<evidence type="ECO:0000313" key="3">
    <source>
        <dbReference type="Proteomes" id="UP000006250"/>
    </source>
</evidence>
<reference evidence="2 3" key="1">
    <citation type="submission" date="2010-08" db="EMBL/GenBank/DDBJ databases">
        <title>The draft genome of Desulfovibrio fructosovorans JJ.</title>
        <authorList>
            <consortium name="US DOE Joint Genome Institute (JGI-PGF)"/>
            <person name="Lucas S."/>
            <person name="Copeland A."/>
            <person name="Lapidus A."/>
            <person name="Cheng J.-F."/>
            <person name="Bruce D."/>
            <person name="Goodwin L."/>
            <person name="Pitluck S."/>
            <person name="Land M.L."/>
            <person name="Hauser L."/>
            <person name="Chang Y.-J."/>
            <person name="Jeffries C."/>
            <person name="Wall J.D."/>
            <person name="Stahl D.A."/>
            <person name="Arkin A.P."/>
            <person name="Dehal P."/>
            <person name="Stolyar S.M."/>
            <person name="Hazen T.C."/>
            <person name="Woyke T.J."/>
        </authorList>
    </citation>
    <scope>NUCLEOTIDE SEQUENCE [LARGE SCALE GENOMIC DNA]</scope>
    <source>
        <strain evidence="2 3">JJ</strain>
    </source>
</reference>
<dbReference type="eggNOG" id="ENOG50317QS">
    <property type="taxonomic scope" value="Bacteria"/>
</dbReference>